<dbReference type="AlphaFoldDB" id="A0ABD2MTE6"/>
<comment type="catalytic activity">
    <reaction evidence="1">
        <text>Hydrolysis of terminal non-reducing N-acetyl-D-hexosamine residues in N-acetyl-beta-D-hexosaminides.</text>
        <dbReference type="EC" id="3.2.1.52"/>
    </reaction>
</comment>
<comment type="caution">
    <text evidence="7">The sequence shown here is derived from an EMBL/GenBank/DDBJ whole genome shotgun (WGS) entry which is preliminary data.</text>
</comment>
<comment type="similarity">
    <text evidence="2">Belongs to the glycosyl hydrolase 20 family.</text>
</comment>
<dbReference type="InterPro" id="IPR038901">
    <property type="entry name" value="HEXDC-like"/>
</dbReference>
<proteinExistence type="inferred from homology"/>
<reference evidence="7 8" key="1">
    <citation type="journal article" date="2021" name="BMC Biol.">
        <title>Horizontally acquired antibacterial genes associated with adaptive radiation of ladybird beetles.</title>
        <authorList>
            <person name="Li H.S."/>
            <person name="Tang X.F."/>
            <person name="Huang Y.H."/>
            <person name="Xu Z.Y."/>
            <person name="Chen M.L."/>
            <person name="Du X.Y."/>
            <person name="Qiu B.Y."/>
            <person name="Chen P.T."/>
            <person name="Zhang W."/>
            <person name="Slipinski A."/>
            <person name="Escalona H.E."/>
            <person name="Waterhouse R.M."/>
            <person name="Zwick A."/>
            <person name="Pang H."/>
        </authorList>
    </citation>
    <scope>NUCLEOTIDE SEQUENCE [LARGE SCALE GENOMIC DNA]</scope>
    <source>
        <strain evidence="7">SYSU2018</strain>
    </source>
</reference>
<dbReference type="GO" id="GO:0004563">
    <property type="term" value="F:beta-N-acetylhexosaminidase activity"/>
    <property type="evidence" value="ECO:0007669"/>
    <property type="project" value="UniProtKB-EC"/>
</dbReference>
<dbReference type="SUPFAM" id="SSF51445">
    <property type="entry name" value="(Trans)glycosidases"/>
    <property type="match status" value="1"/>
</dbReference>
<keyword evidence="5" id="KW-1133">Transmembrane helix</keyword>
<feature type="domain" description="Glycoside hydrolase family 20 catalytic" evidence="6">
    <location>
        <begin position="182"/>
        <end position="321"/>
    </location>
</feature>
<evidence type="ECO:0000259" key="6">
    <source>
        <dbReference type="Pfam" id="PF00728"/>
    </source>
</evidence>
<dbReference type="InterPro" id="IPR015883">
    <property type="entry name" value="Glyco_hydro_20_cat"/>
</dbReference>
<dbReference type="Gene3D" id="3.20.20.80">
    <property type="entry name" value="Glycosidases"/>
    <property type="match status" value="1"/>
</dbReference>
<evidence type="ECO:0000256" key="5">
    <source>
        <dbReference type="SAM" id="Phobius"/>
    </source>
</evidence>
<keyword evidence="5" id="KW-0472">Membrane</keyword>
<gene>
    <name evidence="7" type="ORF">HHI36_008568</name>
</gene>
<accession>A0ABD2MTE6</accession>
<dbReference type="PANTHER" id="PTHR21040">
    <property type="entry name" value="BCDNA.GH04120"/>
    <property type="match status" value="1"/>
</dbReference>
<evidence type="ECO:0000256" key="2">
    <source>
        <dbReference type="ARBA" id="ARBA00006285"/>
    </source>
</evidence>
<keyword evidence="4" id="KW-0378">Hydrolase</keyword>
<sequence>MNKYAYHLVSTIWRKKSSLLFIAIALVLIIFGIHYSKNEVKPVIENVRTILIKESFGVDTVNFVDASKSEKENKTSELPKNQKYMMIPTKEEVFSNHLKNNKEADIPLETDQQLGIPFVNSYDKKPYIPKRRLVHLDLKGAPPLISFYRRFFPFVKNLGATGLLIEYEDMFPYDGVLRNISAKNAYTKEEIGEILNLAQESRLEVIPLIQTFGHLEFALKIQDFSKLREVPSSPQALCPNRNGTLDFIREMVKQIMDLHPKIEHLHIGCDEVFQMGECEVCRMELHETLFLRHIRNISSVILEKYPFLKLIIWDDMLRHISQQTMIDYNLGKLVEPMVWVYAEDIYRFVQPLVWDKYAGVFPRVWAASAFKGAFGETLYIPDAKRHLENNLRWLDLMSHQSEDFREGFMGLALTGWQRYDHFAVLCEVLPAGIPSLALSLTAATYGYFNSSLRSIFLSGLSCPRENLNSNSPFIALDYDPFLWDKLARCLFPGSHIFRLVYRLHSAELETKEYLKQIREQKGWLTEYNSRRSFSSPLRIEEITSDLPRLYHNMLSLVRTSFEAMEGIFDNYTISEWIEQRIYDYIIQLERVDKESKAIKNMNVWPVRPLPILSDIKRLTNSQINK</sequence>
<evidence type="ECO:0000313" key="7">
    <source>
        <dbReference type="EMBL" id="KAL3269502.1"/>
    </source>
</evidence>
<dbReference type="Pfam" id="PF00728">
    <property type="entry name" value="Glyco_hydro_20"/>
    <property type="match status" value="1"/>
</dbReference>
<dbReference type="CDD" id="cd06565">
    <property type="entry name" value="GH20_GcnA-like"/>
    <property type="match status" value="1"/>
</dbReference>
<feature type="transmembrane region" description="Helical" evidence="5">
    <location>
        <begin position="18"/>
        <end position="36"/>
    </location>
</feature>
<keyword evidence="8" id="KW-1185">Reference proteome</keyword>
<keyword evidence="5" id="KW-0812">Transmembrane</keyword>
<dbReference type="PANTHER" id="PTHR21040:SF8">
    <property type="entry name" value="BCDNA.GH04120"/>
    <property type="match status" value="1"/>
</dbReference>
<name>A0ABD2MTE6_9CUCU</name>
<protein>
    <recommendedName>
        <fullName evidence="3">beta-N-acetylhexosaminidase</fullName>
        <ecNumber evidence="3">3.2.1.52</ecNumber>
    </recommendedName>
</protein>
<organism evidence="7 8">
    <name type="scientific">Cryptolaemus montrouzieri</name>
    <dbReference type="NCBI Taxonomy" id="559131"/>
    <lineage>
        <taxon>Eukaryota</taxon>
        <taxon>Metazoa</taxon>
        <taxon>Ecdysozoa</taxon>
        <taxon>Arthropoda</taxon>
        <taxon>Hexapoda</taxon>
        <taxon>Insecta</taxon>
        <taxon>Pterygota</taxon>
        <taxon>Neoptera</taxon>
        <taxon>Endopterygota</taxon>
        <taxon>Coleoptera</taxon>
        <taxon>Polyphaga</taxon>
        <taxon>Cucujiformia</taxon>
        <taxon>Coccinelloidea</taxon>
        <taxon>Coccinellidae</taxon>
        <taxon>Scymninae</taxon>
        <taxon>Scymnini</taxon>
        <taxon>Cryptolaemus</taxon>
    </lineage>
</organism>
<dbReference type="EC" id="3.2.1.52" evidence="3"/>
<evidence type="ECO:0000256" key="3">
    <source>
        <dbReference type="ARBA" id="ARBA00012663"/>
    </source>
</evidence>
<evidence type="ECO:0000313" key="8">
    <source>
        <dbReference type="Proteomes" id="UP001516400"/>
    </source>
</evidence>
<dbReference type="Proteomes" id="UP001516400">
    <property type="component" value="Unassembled WGS sequence"/>
</dbReference>
<dbReference type="InterPro" id="IPR017853">
    <property type="entry name" value="GH"/>
</dbReference>
<evidence type="ECO:0000256" key="1">
    <source>
        <dbReference type="ARBA" id="ARBA00001231"/>
    </source>
</evidence>
<evidence type="ECO:0000256" key="4">
    <source>
        <dbReference type="ARBA" id="ARBA00022801"/>
    </source>
</evidence>
<dbReference type="EMBL" id="JABFTP020000021">
    <property type="protein sequence ID" value="KAL3269502.1"/>
    <property type="molecule type" value="Genomic_DNA"/>
</dbReference>